<protein>
    <submittedName>
        <fullName evidence="1">Uncharacterized protein</fullName>
    </submittedName>
</protein>
<organism evidence="1">
    <name type="scientific">marine metagenome</name>
    <dbReference type="NCBI Taxonomy" id="408172"/>
    <lineage>
        <taxon>unclassified sequences</taxon>
        <taxon>metagenomes</taxon>
        <taxon>ecological metagenomes</taxon>
    </lineage>
</organism>
<reference evidence="1" key="1">
    <citation type="submission" date="2018-05" db="EMBL/GenBank/DDBJ databases">
        <authorList>
            <person name="Lanie J.A."/>
            <person name="Ng W.-L."/>
            <person name="Kazmierczak K.M."/>
            <person name="Andrzejewski T.M."/>
            <person name="Davidsen T.M."/>
            <person name="Wayne K.J."/>
            <person name="Tettelin H."/>
            <person name="Glass J.I."/>
            <person name="Rusch D."/>
            <person name="Podicherti R."/>
            <person name="Tsui H.-C.T."/>
            <person name="Winkler M.E."/>
        </authorList>
    </citation>
    <scope>NUCLEOTIDE SEQUENCE</scope>
</reference>
<feature type="non-terminal residue" evidence="1">
    <location>
        <position position="267"/>
    </location>
</feature>
<name>A0A382NPY6_9ZZZZ</name>
<dbReference type="AlphaFoldDB" id="A0A382NPY6"/>
<accession>A0A382NPY6</accession>
<gene>
    <name evidence="1" type="ORF">METZ01_LOCUS316103</name>
</gene>
<evidence type="ECO:0000313" key="1">
    <source>
        <dbReference type="EMBL" id="SVC63249.1"/>
    </source>
</evidence>
<sequence>MAWVQLFFTNLNLGSVKIFDFSFDSLVDENGTNLGKKVILKDLEEIYQMIRKEIDFKNISHLNHDIFWFKGYVKKKITNEPFSSTGVKSLINILIMIQAVAIKKTKLNNFMPVVLMLEKKPWINELCEYGEVKGIEITENKFYELNLYIEIIKYIKRNKWVRVLKSYFEFYINRNSIKDNSTNAHNIIAIDQVMQSYRPKWIWNSEFLPPEVITFASKSHPINQKELNEIKNEGMNFVALNREIGRGLNVPIFLSSYSSYVKKNKSE</sequence>
<proteinExistence type="predicted"/>
<dbReference type="EMBL" id="UINC01101987">
    <property type="protein sequence ID" value="SVC63249.1"/>
    <property type="molecule type" value="Genomic_DNA"/>
</dbReference>